<gene>
    <name evidence="2" type="ORF">K701_13010</name>
</gene>
<name>A0ABQ6XUT2_STRFR</name>
<organism evidence="2 3">
    <name type="scientific">Streptomyces fradiae ATCC 10745 = DSM 40063</name>
    <dbReference type="NCBI Taxonomy" id="1319510"/>
    <lineage>
        <taxon>Bacteria</taxon>
        <taxon>Bacillati</taxon>
        <taxon>Actinomycetota</taxon>
        <taxon>Actinomycetes</taxon>
        <taxon>Kitasatosporales</taxon>
        <taxon>Streptomycetaceae</taxon>
        <taxon>Streptomyces</taxon>
    </lineage>
</organism>
<dbReference type="EMBL" id="ASYR01000014">
    <property type="protein sequence ID" value="KAF0649501.1"/>
    <property type="molecule type" value="Genomic_DNA"/>
</dbReference>
<keyword evidence="3" id="KW-1185">Reference proteome</keyword>
<dbReference type="Proteomes" id="UP000731519">
    <property type="component" value="Unassembled WGS sequence"/>
</dbReference>
<comment type="caution">
    <text evidence="2">The sequence shown here is derived from an EMBL/GenBank/DDBJ whole genome shotgun (WGS) entry which is preliminary data.</text>
</comment>
<feature type="region of interest" description="Disordered" evidence="1">
    <location>
        <begin position="1"/>
        <end position="33"/>
    </location>
</feature>
<feature type="compositionally biased region" description="Basic and acidic residues" evidence="1">
    <location>
        <begin position="1"/>
        <end position="27"/>
    </location>
</feature>
<protein>
    <submittedName>
        <fullName evidence="2">Uncharacterized protein</fullName>
    </submittedName>
</protein>
<proteinExistence type="predicted"/>
<sequence length="33" mass="3808">MEHRGAADNRGAVEHRGAAEYRRDRCRPFVRPA</sequence>
<evidence type="ECO:0000256" key="1">
    <source>
        <dbReference type="SAM" id="MobiDB-lite"/>
    </source>
</evidence>
<evidence type="ECO:0000313" key="2">
    <source>
        <dbReference type="EMBL" id="KAF0649501.1"/>
    </source>
</evidence>
<reference evidence="2 3" key="1">
    <citation type="submission" date="2013-05" db="EMBL/GenBank/DDBJ databases">
        <title>Genome Sequence of Streptomyces fradiae.</title>
        <authorList>
            <person name="Kirby R."/>
        </authorList>
    </citation>
    <scope>NUCLEOTIDE SEQUENCE [LARGE SCALE GENOMIC DNA]</scope>
    <source>
        <strain evidence="2 3">ATCC 10745</strain>
    </source>
</reference>
<evidence type="ECO:0000313" key="3">
    <source>
        <dbReference type="Proteomes" id="UP000731519"/>
    </source>
</evidence>
<accession>A0ABQ6XUT2</accession>